<evidence type="ECO:0000313" key="1">
    <source>
        <dbReference type="EMBL" id="CAG9767026.1"/>
    </source>
</evidence>
<reference evidence="1" key="1">
    <citation type="submission" date="2022-01" db="EMBL/GenBank/DDBJ databases">
        <authorList>
            <person name="King R."/>
        </authorList>
    </citation>
    <scope>NUCLEOTIDE SEQUENCE</scope>
</reference>
<accession>A0A9N9QNT7</accession>
<gene>
    <name evidence="1" type="ORF">CEUTPL_LOCUS7593</name>
</gene>
<protein>
    <submittedName>
        <fullName evidence="1">Uncharacterized protein</fullName>
    </submittedName>
</protein>
<evidence type="ECO:0000313" key="2">
    <source>
        <dbReference type="Proteomes" id="UP001152799"/>
    </source>
</evidence>
<dbReference type="Proteomes" id="UP001152799">
    <property type="component" value="Chromosome 3"/>
</dbReference>
<dbReference type="AlphaFoldDB" id="A0A9N9QNT7"/>
<dbReference type="EMBL" id="OU892279">
    <property type="protein sequence ID" value="CAG9767026.1"/>
    <property type="molecule type" value="Genomic_DNA"/>
</dbReference>
<dbReference type="OrthoDB" id="6783232at2759"/>
<proteinExistence type="predicted"/>
<name>A0A9N9QNT7_9CUCU</name>
<sequence length="482" mass="55454">MAENAKFKCCKNKDLKFFVCIVCTEIYHQSCVDRRNSVKVIGGHRILCSKKCEQEQDYQKASELALQQKFQESQMELQRAKEALESFHDSYVEKDQTLKKQNLELVQQLDAKESFLRREMRKSQSFHDDALESEKEYQAKISHQREDTPRKLQTLKEAEIVFKAEVLENPKLNRQMVDSMRALEAQSDFYVAEIGRLRDELKQHAIGQQPSCHSESLVSLEAHPVLEAAGKKGAKYQERPNYDTADGGCRKKKQPRILILSDDNGRDLEKFLGRSPNNCEYDVLNIFKPGTPAQSVIEDINMLTVEFTFRDYVILILGSNDLAMNRKPSFGLILSALKSCTHTNVGVLSVPHINGYASRNNKIFEVNKRLYGLICKLSGYSEGKLCFIDYNSRKGIKNSRKDVCKDISQFINSELSYNRNLIFIDTGNRNEYENILEESEILNVRLNGCNFDYYGPVVMDYSQNVLNDSFLSQRIESRTQMT</sequence>
<keyword evidence="2" id="KW-1185">Reference proteome</keyword>
<organism evidence="1 2">
    <name type="scientific">Ceutorhynchus assimilis</name>
    <name type="common">cabbage seed weevil</name>
    <dbReference type="NCBI Taxonomy" id="467358"/>
    <lineage>
        <taxon>Eukaryota</taxon>
        <taxon>Metazoa</taxon>
        <taxon>Ecdysozoa</taxon>
        <taxon>Arthropoda</taxon>
        <taxon>Hexapoda</taxon>
        <taxon>Insecta</taxon>
        <taxon>Pterygota</taxon>
        <taxon>Neoptera</taxon>
        <taxon>Endopterygota</taxon>
        <taxon>Coleoptera</taxon>
        <taxon>Polyphaga</taxon>
        <taxon>Cucujiformia</taxon>
        <taxon>Curculionidae</taxon>
        <taxon>Ceutorhynchinae</taxon>
        <taxon>Ceutorhynchus</taxon>
    </lineage>
</organism>